<feature type="transmembrane region" description="Helical" evidence="2">
    <location>
        <begin position="12"/>
        <end position="30"/>
    </location>
</feature>
<proteinExistence type="predicted"/>
<name>A0A857DME0_9FIRM</name>
<organism evidence="5 6">
    <name type="scientific">Dehalobacter restrictus</name>
    <dbReference type="NCBI Taxonomy" id="55583"/>
    <lineage>
        <taxon>Bacteria</taxon>
        <taxon>Bacillati</taxon>
        <taxon>Bacillota</taxon>
        <taxon>Clostridia</taxon>
        <taxon>Eubacteriales</taxon>
        <taxon>Desulfitobacteriaceae</taxon>
        <taxon>Dehalobacter</taxon>
    </lineage>
</organism>
<feature type="domain" description="Sporulation protein YpeB PepSY1 and PepSY2" evidence="3">
    <location>
        <begin position="214"/>
        <end position="397"/>
    </location>
</feature>
<keyword evidence="2" id="KW-1133">Transmembrane helix</keyword>
<feature type="compositionally biased region" description="Polar residues" evidence="1">
    <location>
        <begin position="187"/>
        <end position="197"/>
    </location>
</feature>
<evidence type="ECO:0000259" key="3">
    <source>
        <dbReference type="Pfam" id="PF14620"/>
    </source>
</evidence>
<evidence type="ECO:0000256" key="1">
    <source>
        <dbReference type="SAM" id="MobiDB-lite"/>
    </source>
</evidence>
<evidence type="ECO:0000313" key="5">
    <source>
        <dbReference type="EMBL" id="QHA01758.1"/>
    </source>
</evidence>
<dbReference type="InterPro" id="IPR014239">
    <property type="entry name" value="YpeB_PepSY1-2"/>
</dbReference>
<evidence type="ECO:0000313" key="6">
    <source>
        <dbReference type="Proteomes" id="UP000430508"/>
    </source>
</evidence>
<accession>A0A857DME0</accession>
<feature type="domain" description="Sporulation protein YpeB N-terminal" evidence="4">
    <location>
        <begin position="36"/>
        <end position="169"/>
    </location>
</feature>
<dbReference type="EMBL" id="CP046996">
    <property type="protein sequence ID" value="QHA01758.1"/>
    <property type="molecule type" value="Genomic_DNA"/>
</dbReference>
<dbReference type="InterPro" id="IPR048402">
    <property type="entry name" value="YpeB_N"/>
</dbReference>
<feature type="region of interest" description="Disordered" evidence="1">
    <location>
        <begin position="187"/>
        <end position="212"/>
    </location>
</feature>
<dbReference type="GO" id="GO:0009847">
    <property type="term" value="P:spore germination"/>
    <property type="evidence" value="ECO:0007669"/>
    <property type="project" value="InterPro"/>
</dbReference>
<keyword evidence="2" id="KW-0812">Transmembrane</keyword>
<dbReference type="Pfam" id="PF20769">
    <property type="entry name" value="YPEB_N"/>
    <property type="match status" value="1"/>
</dbReference>
<dbReference type="Pfam" id="PF14620">
    <property type="entry name" value="YPEB_PepSY1-2"/>
    <property type="match status" value="1"/>
</dbReference>
<dbReference type="Proteomes" id="UP000430508">
    <property type="component" value="Chromosome"/>
</dbReference>
<sequence length="473" mass="52686">MNAESKKRLLSWLSLTLGIALIFSLGWGYYEFRELKEYKTETENQYSRAFTDLVTSLNEVETSIAKAKVAGSTAQRVLYLGETWKGSESAVSRLGQLPADEVGISYVDTFINQVGDFSKAMTRKMAAAAVMSAEEQATLNKMHERVIEINRSVQQVYNQFNSENLAWVDKPKGLLQKIGFGKSIQTAAQGDENSGKTNQQNQQAAAQTPTSVRGGLKQLDVSLQKYPPFTYQGELDKHYVDKPLGLPEGEINESKAVEVGKRFLEDLGQTGAAPQLSGLSDNLLGGFNLTYKDSYLEVSKKGGVVTFYRDQRELNDRQLDVKKTLDSTYASLARIGWDLVVTSSEDLGSYVLVDAVPRENGTLLYPDKIRLTIATDNGQIIGFDANPYYAYHHQRNLNRVLTLEQAKAKLKKEFKIIETKMAVISKLGTNEAFCYEFRGTAFGEEYMVYINALNGTEEKISRVVNTPAGKLIQ</sequence>
<protein>
    <submittedName>
        <fullName evidence="5">Peptidase M4</fullName>
    </submittedName>
</protein>
<evidence type="ECO:0000256" key="2">
    <source>
        <dbReference type="SAM" id="Phobius"/>
    </source>
</evidence>
<keyword evidence="2" id="KW-0472">Membrane</keyword>
<dbReference type="RefSeq" id="WP_019225013.1">
    <property type="nucleotide sequence ID" value="NZ_CP046996.1"/>
</dbReference>
<reference evidence="5 6" key="1">
    <citation type="submission" date="2019-12" db="EMBL/GenBank/DDBJ databases">
        <title>Sequence classification of anaerobic respiratory reductive dehalogenases: First we see many, then we see few.</title>
        <authorList>
            <person name="Molenda O."/>
            <person name="Puentes Jacome L.A."/>
            <person name="Cao X."/>
            <person name="Nesbo C.L."/>
            <person name="Tang S."/>
            <person name="Morson N."/>
            <person name="Patron J."/>
            <person name="Lomheim L."/>
            <person name="Wishart D.S."/>
            <person name="Edwards E.A."/>
        </authorList>
    </citation>
    <scope>NUCLEOTIDE SEQUENCE [LARGE SCALE GENOMIC DNA]</scope>
    <source>
        <strain evidence="5 6">12DCA</strain>
    </source>
</reference>
<feature type="compositionally biased region" description="Low complexity" evidence="1">
    <location>
        <begin position="198"/>
        <end position="207"/>
    </location>
</feature>
<gene>
    <name evidence="5" type="ORF">GQ588_14460</name>
</gene>
<evidence type="ECO:0000259" key="4">
    <source>
        <dbReference type="Pfam" id="PF20769"/>
    </source>
</evidence>
<dbReference type="AlphaFoldDB" id="A0A857DME0"/>